<dbReference type="InterPro" id="IPR029044">
    <property type="entry name" value="Nucleotide-diphossugar_trans"/>
</dbReference>
<name>A0A175RCI3_9HYPH</name>
<dbReference type="STRING" id="401562.NS365_05685"/>
<sequence length="305" mass="34022">MDRNASLVVGSKLPVYIGIATSGRAPILNEVLRDLSRQETPPARVLVCPAREEDLDFPPNETLPFEVERVHSTPGACVQRNAIMDRLSMERDGVLLFMDDDFFLRADYISELSKLFQSQHDVVMATGTVLADGAPGPGLSVEESLAILAADRDDVPERIEPVYNGYGCNMAVRLETAERHSLRFDAEMPLYAWLEDVDFSRRLAAHGRLVSSTRLRGVHMGVKRGRGSGVRLGYSQIANPWYLMRKRTMRPDLAARQALRNIAANVAKMGRPEPWVDRKGRVKGNLLAVADLLRGRIHPRNILSL</sequence>
<proteinExistence type="predicted"/>
<dbReference type="OrthoDB" id="8404680at2"/>
<dbReference type="AlphaFoldDB" id="A0A175RCI3"/>
<accession>A0A175RCI3</accession>
<dbReference type="Gene3D" id="3.90.550.10">
    <property type="entry name" value="Spore Coat Polysaccharide Biosynthesis Protein SpsA, Chain A"/>
    <property type="match status" value="1"/>
</dbReference>
<protein>
    <recommendedName>
        <fullName evidence="3">Glycosyltransferase</fullName>
    </recommendedName>
</protein>
<comment type="caution">
    <text evidence="1">The sequence shown here is derived from an EMBL/GenBank/DDBJ whole genome shotgun (WGS) entry which is preliminary data.</text>
</comment>
<dbReference type="SUPFAM" id="SSF53448">
    <property type="entry name" value="Nucleotide-diphospho-sugar transferases"/>
    <property type="match status" value="1"/>
</dbReference>
<organism evidence="1 2">
    <name type="scientific">Aureimonas ureilytica</name>
    <dbReference type="NCBI Taxonomy" id="401562"/>
    <lineage>
        <taxon>Bacteria</taxon>
        <taxon>Pseudomonadati</taxon>
        <taxon>Pseudomonadota</taxon>
        <taxon>Alphaproteobacteria</taxon>
        <taxon>Hyphomicrobiales</taxon>
        <taxon>Aurantimonadaceae</taxon>
        <taxon>Aureimonas</taxon>
    </lineage>
</organism>
<evidence type="ECO:0000313" key="2">
    <source>
        <dbReference type="Proteomes" id="UP000078272"/>
    </source>
</evidence>
<dbReference type="Proteomes" id="UP000078272">
    <property type="component" value="Unassembled WGS sequence"/>
</dbReference>
<gene>
    <name evidence="1" type="ORF">NS226_03865</name>
</gene>
<reference evidence="1 2" key="1">
    <citation type="journal article" date="2016" name="Front. Microbiol.">
        <title>Genomic Resource of Rice Seed Associated Bacteria.</title>
        <authorList>
            <person name="Midha S."/>
            <person name="Bansal K."/>
            <person name="Sharma S."/>
            <person name="Kumar N."/>
            <person name="Patil P.P."/>
            <person name="Chaudhry V."/>
            <person name="Patil P.B."/>
        </authorList>
    </citation>
    <scope>NUCLEOTIDE SEQUENCE [LARGE SCALE GENOMIC DNA]</scope>
    <source>
        <strain evidence="1 2">NS226</strain>
    </source>
</reference>
<dbReference type="PATRIC" id="fig|401562.3.peg.4297"/>
<dbReference type="EMBL" id="LDPZ01000006">
    <property type="protein sequence ID" value="KTQ97868.1"/>
    <property type="molecule type" value="Genomic_DNA"/>
</dbReference>
<dbReference type="CDD" id="cd00761">
    <property type="entry name" value="Glyco_tranf_GTA_type"/>
    <property type="match status" value="1"/>
</dbReference>
<evidence type="ECO:0008006" key="3">
    <source>
        <dbReference type="Google" id="ProtNLM"/>
    </source>
</evidence>
<evidence type="ECO:0000313" key="1">
    <source>
        <dbReference type="EMBL" id="KTQ97868.1"/>
    </source>
</evidence>